<name>A0ABW2V024_9BACL</name>
<dbReference type="Gene3D" id="3.20.20.80">
    <property type="entry name" value="Glycosidases"/>
    <property type="match status" value="1"/>
</dbReference>
<feature type="active site" description="Nucleophile" evidence="4">
    <location>
        <position position="356"/>
    </location>
</feature>
<dbReference type="Proteomes" id="UP001596528">
    <property type="component" value="Unassembled WGS sequence"/>
</dbReference>
<dbReference type="Gene3D" id="3.30.457.10">
    <property type="entry name" value="Copper amine oxidase-like, N-terminal domain"/>
    <property type="match status" value="1"/>
</dbReference>
<sequence>MSRFARSPLFRRIAAASLGLMLLAGPAVVRADDFWQLNNKAEAYKNAGRSDLAAPIWIELMQRSAAAGDWSTAAIYAGRLNEYYDRIRDYETAVRFYELENEYWLKDGKDWGAVDLERANQIRTTVELYASAAEDEELLERHTPSGELAKFEPAYGLYLGIYSEQDPDMGNFFARSESIYGKKHAIYLAYSTYGQPFPARYANNAREAGGALQIAWQPLGGLDEVEDGAYLREWARRAKASGIPIFLRFAGEMNGNWTPWADTPKRYIEKFRTVARVMKEEAPNVAMVWSPGDVPRYSMAAYYPGDEYVDWVGVSLYTEPYSNGDPQHNMKATAPIERLDELYSLYASRKPVMLSETAVSFHTYANGEDHTDYALLNLQRLYEVMPLKYPRLKAITYFNVDQQMTESKNNYRLRDNPAMMELYKNIIRDPYYLTTVKTGAKPDNKRAYRGADIPFGQSTRLIPYVRIPDVIIGMLEYVLNGITVAVQTEPPFRLELQAGDVPEGSVMELRVYNKAGERVAQKAFGLSSRVSVEIDGVLQTFEQYPVLVDGTTLTPLRAIFERMGAKVEWDEKTSTATGRKGDTVVRLTIGQRTAYVNGKPVQLDQEARLVNGYTMAPARFVGEAFGGLVSWDGETRTVRIDTD</sequence>
<gene>
    <name evidence="7" type="ORF">ACFQWB_01360</name>
</gene>
<dbReference type="Pfam" id="PF07833">
    <property type="entry name" value="Cu_amine_oxidN1"/>
    <property type="match status" value="1"/>
</dbReference>
<keyword evidence="5" id="KW-0732">Signal</keyword>
<proteinExistence type="inferred from homology"/>
<comment type="similarity">
    <text evidence="1 4">Belongs to the glycosyl hydrolase 26 family.</text>
</comment>
<dbReference type="InterPro" id="IPR022790">
    <property type="entry name" value="GH26_dom"/>
</dbReference>
<dbReference type="EMBL" id="JBHTGQ010000002">
    <property type="protein sequence ID" value="MFC7748593.1"/>
    <property type="molecule type" value="Genomic_DNA"/>
</dbReference>
<evidence type="ECO:0000256" key="1">
    <source>
        <dbReference type="ARBA" id="ARBA00007754"/>
    </source>
</evidence>
<feature type="domain" description="GH26" evidence="6">
    <location>
        <begin position="123"/>
        <end position="436"/>
    </location>
</feature>
<keyword evidence="8" id="KW-1185">Reference proteome</keyword>
<dbReference type="PANTHER" id="PTHR40079:SF4">
    <property type="entry name" value="GH26 DOMAIN-CONTAINING PROTEIN-RELATED"/>
    <property type="match status" value="1"/>
</dbReference>
<feature type="active site" description="Proton donor" evidence="4">
    <location>
        <position position="252"/>
    </location>
</feature>
<feature type="chain" id="PRO_5046990497" evidence="5">
    <location>
        <begin position="32"/>
        <end position="643"/>
    </location>
</feature>
<comment type="caution">
    <text evidence="7">The sequence shown here is derived from an EMBL/GenBank/DDBJ whole genome shotgun (WGS) entry which is preliminary data.</text>
</comment>
<evidence type="ECO:0000313" key="8">
    <source>
        <dbReference type="Proteomes" id="UP001596528"/>
    </source>
</evidence>
<dbReference type="SUPFAM" id="SSF55383">
    <property type="entry name" value="Copper amine oxidase, domain N"/>
    <property type="match status" value="1"/>
</dbReference>
<dbReference type="RefSeq" id="WP_246067968.1">
    <property type="nucleotide sequence ID" value="NZ_JBHTGQ010000002.1"/>
</dbReference>
<protein>
    <submittedName>
        <fullName evidence="7">Stalk domain-containing protein</fullName>
    </submittedName>
</protein>
<reference evidence="8" key="1">
    <citation type="journal article" date="2019" name="Int. J. Syst. Evol. Microbiol.">
        <title>The Global Catalogue of Microorganisms (GCM) 10K type strain sequencing project: providing services to taxonomists for standard genome sequencing and annotation.</title>
        <authorList>
            <consortium name="The Broad Institute Genomics Platform"/>
            <consortium name="The Broad Institute Genome Sequencing Center for Infectious Disease"/>
            <person name="Wu L."/>
            <person name="Ma J."/>
        </authorList>
    </citation>
    <scope>NUCLEOTIDE SEQUENCE [LARGE SCALE GENOMIC DNA]</scope>
    <source>
        <strain evidence="8">JCM 18657</strain>
    </source>
</reference>
<dbReference type="PANTHER" id="PTHR40079">
    <property type="entry name" value="MANNAN ENDO-1,4-BETA-MANNOSIDASE E-RELATED"/>
    <property type="match status" value="1"/>
</dbReference>
<dbReference type="InterPro" id="IPR017853">
    <property type="entry name" value="GH"/>
</dbReference>
<dbReference type="PROSITE" id="PS51764">
    <property type="entry name" value="GH26"/>
    <property type="match status" value="1"/>
</dbReference>
<evidence type="ECO:0000313" key="7">
    <source>
        <dbReference type="EMBL" id="MFC7748593.1"/>
    </source>
</evidence>
<accession>A0ABW2V024</accession>
<feature type="signal peptide" evidence="5">
    <location>
        <begin position="1"/>
        <end position="31"/>
    </location>
</feature>
<dbReference type="InterPro" id="IPR012854">
    <property type="entry name" value="Cu_amine_oxidase-like_N"/>
</dbReference>
<evidence type="ECO:0000256" key="2">
    <source>
        <dbReference type="ARBA" id="ARBA00022801"/>
    </source>
</evidence>
<keyword evidence="2 4" id="KW-0378">Hydrolase</keyword>
<dbReference type="SUPFAM" id="SSF51445">
    <property type="entry name" value="(Trans)glycosidases"/>
    <property type="match status" value="1"/>
</dbReference>
<keyword evidence="3 4" id="KW-0326">Glycosidase</keyword>
<evidence type="ECO:0000256" key="3">
    <source>
        <dbReference type="ARBA" id="ARBA00023295"/>
    </source>
</evidence>
<organism evidence="7 8">
    <name type="scientific">Paenibacillus thermoaerophilus</name>
    <dbReference type="NCBI Taxonomy" id="1215385"/>
    <lineage>
        <taxon>Bacteria</taxon>
        <taxon>Bacillati</taxon>
        <taxon>Bacillota</taxon>
        <taxon>Bacilli</taxon>
        <taxon>Bacillales</taxon>
        <taxon>Paenibacillaceae</taxon>
        <taxon>Paenibacillus</taxon>
    </lineage>
</organism>
<dbReference type="Pfam" id="PF02156">
    <property type="entry name" value="Glyco_hydro_26"/>
    <property type="match status" value="1"/>
</dbReference>
<dbReference type="InterPro" id="IPR000805">
    <property type="entry name" value="Glyco_hydro_26"/>
</dbReference>
<dbReference type="InterPro" id="IPR036582">
    <property type="entry name" value="Mao_N_sf"/>
</dbReference>
<evidence type="ECO:0000259" key="6">
    <source>
        <dbReference type="PROSITE" id="PS51764"/>
    </source>
</evidence>
<evidence type="ECO:0000256" key="4">
    <source>
        <dbReference type="PROSITE-ProRule" id="PRU01100"/>
    </source>
</evidence>
<evidence type="ECO:0000256" key="5">
    <source>
        <dbReference type="SAM" id="SignalP"/>
    </source>
</evidence>